<keyword evidence="3" id="KW-1185">Reference proteome</keyword>
<protein>
    <submittedName>
        <fullName evidence="2">Uncharacterized protein</fullName>
    </submittedName>
</protein>
<organism evidence="2 3">
    <name type="scientific">Marmota monax</name>
    <name type="common">Woodchuck</name>
    <dbReference type="NCBI Taxonomy" id="9995"/>
    <lineage>
        <taxon>Eukaryota</taxon>
        <taxon>Metazoa</taxon>
        <taxon>Chordata</taxon>
        <taxon>Craniata</taxon>
        <taxon>Vertebrata</taxon>
        <taxon>Euteleostomi</taxon>
        <taxon>Mammalia</taxon>
        <taxon>Eutheria</taxon>
        <taxon>Euarchontoglires</taxon>
        <taxon>Glires</taxon>
        <taxon>Rodentia</taxon>
        <taxon>Sciuromorpha</taxon>
        <taxon>Sciuridae</taxon>
        <taxon>Xerinae</taxon>
        <taxon>Marmotini</taxon>
        <taxon>Marmota</taxon>
    </lineage>
</organism>
<evidence type="ECO:0000313" key="2">
    <source>
        <dbReference type="EMBL" id="VTJ57318.1"/>
    </source>
</evidence>
<comment type="caution">
    <text evidence="2">The sequence shown here is derived from an EMBL/GenBank/DDBJ whole genome shotgun (WGS) entry which is preliminary data.</text>
</comment>
<dbReference type="EMBL" id="CABDUW010000077">
    <property type="protein sequence ID" value="VTJ57318.1"/>
    <property type="molecule type" value="Genomic_DNA"/>
</dbReference>
<accession>A0A5E4AJ47</accession>
<evidence type="ECO:0000313" key="3">
    <source>
        <dbReference type="Proteomes" id="UP000335636"/>
    </source>
</evidence>
<evidence type="ECO:0000256" key="1">
    <source>
        <dbReference type="SAM" id="MobiDB-lite"/>
    </source>
</evidence>
<dbReference type="Proteomes" id="UP000335636">
    <property type="component" value="Unassembled WGS sequence"/>
</dbReference>
<feature type="region of interest" description="Disordered" evidence="1">
    <location>
        <begin position="1"/>
        <end position="33"/>
    </location>
</feature>
<dbReference type="AlphaFoldDB" id="A0A5E4AJ47"/>
<name>A0A5E4AJ47_MARMO</name>
<proteinExistence type="predicted"/>
<reference evidence="2" key="1">
    <citation type="submission" date="2019-04" db="EMBL/GenBank/DDBJ databases">
        <authorList>
            <person name="Alioto T."/>
            <person name="Alioto T."/>
        </authorList>
    </citation>
    <scope>NUCLEOTIDE SEQUENCE [LARGE SCALE GENOMIC DNA]</scope>
</reference>
<sequence>MRVTGTWPEEGHHPHSWKWTKPGGKPRPSGEMGPPVLLFHGPLITMTSWRTQAGVHGKGELKALRRGRGGKEGGAVLRGRRGHVREGALCGAEGTEGTQSTLGAVMSLGLLQGVRCRDGGNSLSPCPPLGVTWRGQEGQGPGRLPLPWPLPALSACTVNRVPGVARGAGCARGARGQHGSHGAAHRGRTVGPECGCGHLPAPGGPDAPAPTLGCTLPARPPAIARAGQPAAD</sequence>
<gene>
    <name evidence="2" type="ORF">MONAX_5E033014</name>
</gene>